<organism evidence="5 6">
    <name type="scientific">Sorghum bicolor</name>
    <name type="common">Sorghum</name>
    <name type="synonym">Sorghum vulgare</name>
    <dbReference type="NCBI Taxonomy" id="4558"/>
    <lineage>
        <taxon>Eukaryota</taxon>
        <taxon>Viridiplantae</taxon>
        <taxon>Streptophyta</taxon>
        <taxon>Embryophyta</taxon>
        <taxon>Tracheophyta</taxon>
        <taxon>Spermatophyta</taxon>
        <taxon>Magnoliopsida</taxon>
        <taxon>Liliopsida</taxon>
        <taxon>Poales</taxon>
        <taxon>Poaceae</taxon>
        <taxon>PACMAD clade</taxon>
        <taxon>Panicoideae</taxon>
        <taxon>Andropogonodae</taxon>
        <taxon>Andropogoneae</taxon>
        <taxon>Sorghinae</taxon>
        <taxon>Sorghum</taxon>
    </lineage>
</organism>
<evidence type="ECO:0000256" key="2">
    <source>
        <dbReference type="ARBA" id="ARBA00022801"/>
    </source>
</evidence>
<dbReference type="SUPFAM" id="SSF56281">
    <property type="entry name" value="Metallo-hydrolase/oxidoreductase"/>
    <property type="match status" value="1"/>
</dbReference>
<dbReference type="PANTHER" id="PTHR23240:SF8">
    <property type="entry name" value="PROTEIN ARTEMIS"/>
    <property type="match status" value="1"/>
</dbReference>
<comment type="caution">
    <text evidence="5">The sequence shown here is derived from an EMBL/GenBank/DDBJ whole genome shotgun (WGS) entry which is preliminary data.</text>
</comment>
<dbReference type="FunFam" id="3.60.15.10:FF:000061">
    <property type="entry name" value="Interstrand crosslink repair protein"/>
    <property type="match status" value="1"/>
</dbReference>
<dbReference type="GO" id="GO:0004527">
    <property type="term" value="F:exonuclease activity"/>
    <property type="evidence" value="ECO:0007669"/>
    <property type="project" value="UniProtKB-KW"/>
</dbReference>
<sequence length="307" mass="34098">MEEGLVSVDKFSGGSQAYFLTHLHQDHTRGLGAAGGWRHGPLYCSPTTARLLPSRFPGIDASLIRPLAPGASASISLSSPSGQPLSVRVTAIPALHCPGSLMYLFRGDLGCMLYTGDFRWELGCDKARRAKQALLDALGGDTIDVLYLDNTYCHPSLNFPSRPVVAEHMVDIIRAHPDHEVIIGVDTLGKEDLLLHISRALQTKIWVWPQRLLTIHLLGIDENREIFTTQTSLTRIRAVPRKQEGHAPTEGDNDKLTPKRRRNGSVNPEERKVRIYSSSLYRSRVTMKRRECCGARIHDTEEHIGVA</sequence>
<dbReference type="AlphaFoldDB" id="A0A921UPI8"/>
<keyword evidence="1" id="KW-0540">Nuclease</keyword>
<dbReference type="InterPro" id="IPR036866">
    <property type="entry name" value="RibonucZ/Hydroxyglut_hydro"/>
</dbReference>
<proteinExistence type="predicted"/>
<name>A0A921UPI8_SORBI</name>
<dbReference type="EMBL" id="CM027682">
    <property type="protein sequence ID" value="KAG0539698.1"/>
    <property type="molecule type" value="Genomic_DNA"/>
</dbReference>
<accession>A0A921UPI8</accession>
<evidence type="ECO:0000256" key="1">
    <source>
        <dbReference type="ARBA" id="ARBA00022722"/>
    </source>
</evidence>
<keyword evidence="3" id="KW-0269">Exonuclease</keyword>
<gene>
    <name evidence="5" type="ORF">BDA96_03G343800</name>
</gene>
<evidence type="ECO:0000256" key="3">
    <source>
        <dbReference type="ARBA" id="ARBA00022839"/>
    </source>
</evidence>
<dbReference type="Gene3D" id="3.60.15.10">
    <property type="entry name" value="Ribonuclease Z/Hydroxyacylglutathione hydrolase-like"/>
    <property type="match status" value="1"/>
</dbReference>
<reference evidence="5" key="2">
    <citation type="submission" date="2020-10" db="EMBL/GenBank/DDBJ databases">
        <authorList>
            <person name="Cooper E.A."/>
            <person name="Brenton Z.W."/>
            <person name="Flinn B.S."/>
            <person name="Jenkins J."/>
            <person name="Shu S."/>
            <person name="Flowers D."/>
            <person name="Luo F."/>
            <person name="Wang Y."/>
            <person name="Xia P."/>
            <person name="Barry K."/>
            <person name="Daum C."/>
            <person name="Lipzen A."/>
            <person name="Yoshinaga Y."/>
            <person name="Schmutz J."/>
            <person name="Saski C."/>
            <person name="Vermerris W."/>
            <person name="Kresovich S."/>
        </authorList>
    </citation>
    <scope>NUCLEOTIDE SEQUENCE</scope>
</reference>
<evidence type="ECO:0000313" key="5">
    <source>
        <dbReference type="EMBL" id="KAG0539698.1"/>
    </source>
</evidence>
<dbReference type="PANTHER" id="PTHR23240">
    <property type="entry name" value="DNA CROSS-LINK REPAIR PROTEIN PSO2/SNM1-RELATED"/>
    <property type="match status" value="1"/>
</dbReference>
<feature type="compositionally biased region" description="Basic and acidic residues" evidence="4">
    <location>
        <begin position="241"/>
        <end position="257"/>
    </location>
</feature>
<protein>
    <recommendedName>
        <fullName evidence="7">Metallo-beta-lactamase domain-containing protein</fullName>
    </recommendedName>
</protein>
<dbReference type="Proteomes" id="UP000807115">
    <property type="component" value="Chromosome 3"/>
</dbReference>
<keyword evidence="2" id="KW-0378">Hydrolase</keyword>
<reference evidence="5" key="1">
    <citation type="journal article" date="2019" name="BMC Genomics">
        <title>A new reference genome for Sorghum bicolor reveals high levels of sequence similarity between sweet and grain genotypes: implications for the genetics of sugar metabolism.</title>
        <authorList>
            <person name="Cooper E.A."/>
            <person name="Brenton Z.W."/>
            <person name="Flinn B.S."/>
            <person name="Jenkins J."/>
            <person name="Shu S."/>
            <person name="Flowers D."/>
            <person name="Luo F."/>
            <person name="Wang Y."/>
            <person name="Xia P."/>
            <person name="Barry K."/>
            <person name="Daum C."/>
            <person name="Lipzen A."/>
            <person name="Yoshinaga Y."/>
            <person name="Schmutz J."/>
            <person name="Saski C."/>
            <person name="Vermerris W."/>
            <person name="Kresovich S."/>
        </authorList>
    </citation>
    <scope>NUCLEOTIDE SEQUENCE</scope>
</reference>
<feature type="region of interest" description="Disordered" evidence="4">
    <location>
        <begin position="239"/>
        <end position="269"/>
    </location>
</feature>
<evidence type="ECO:0008006" key="7">
    <source>
        <dbReference type="Google" id="ProtNLM"/>
    </source>
</evidence>
<evidence type="ECO:0000256" key="4">
    <source>
        <dbReference type="SAM" id="MobiDB-lite"/>
    </source>
</evidence>
<evidence type="ECO:0000313" key="6">
    <source>
        <dbReference type="Proteomes" id="UP000807115"/>
    </source>
</evidence>